<evidence type="ECO:0000313" key="2">
    <source>
        <dbReference type="EMBL" id="BBP86808.1"/>
    </source>
</evidence>
<protein>
    <submittedName>
        <fullName evidence="2">Uncharacterized protein</fullName>
    </submittedName>
</protein>
<reference evidence="2 3" key="1">
    <citation type="submission" date="2019-12" db="EMBL/GenBank/DDBJ databases">
        <title>Full genome sequence of a Bacillus safensis strain isolated from commercially available natto in Indonesia.</title>
        <authorList>
            <person name="Yoshida M."/>
            <person name="Uomi M."/>
            <person name="Waturangi D."/>
            <person name="Ekaputri J.J."/>
            <person name="Setiamarga D.H.E."/>
        </authorList>
    </citation>
    <scope>NUCLEOTIDE SEQUENCE [LARGE SCALE GENOMIC DNA]</scope>
    <source>
        <strain evidence="2 3">IDN1</strain>
    </source>
</reference>
<feature type="region of interest" description="Disordered" evidence="1">
    <location>
        <begin position="88"/>
        <end position="134"/>
    </location>
</feature>
<name>A0A5S9M295_BACIA</name>
<sequence>MTSHLNLLMEKDDVFYDENEEPIVDPKIPGVDWMTGHGRLNAFAALSAVELNASVSKVEDQHQKVTGKAKAGAAISVYRGKTLLEKRHSRQKKGTFSVKIKHQNKKTRSFTLKCQKRKGRNDAQNRREKRQSTS</sequence>
<feature type="compositionally biased region" description="Basic residues" evidence="1">
    <location>
        <begin position="88"/>
        <end position="119"/>
    </location>
</feature>
<dbReference type="Proteomes" id="UP000464658">
    <property type="component" value="Chromosome"/>
</dbReference>
<proteinExistence type="predicted"/>
<gene>
    <name evidence="2" type="ORF">BsIDN1_04260</name>
</gene>
<evidence type="ECO:0000313" key="3">
    <source>
        <dbReference type="Proteomes" id="UP000464658"/>
    </source>
</evidence>
<accession>A0A5S9M295</accession>
<organism evidence="2 3">
    <name type="scientific">Bacillus safensis</name>
    <dbReference type="NCBI Taxonomy" id="561879"/>
    <lineage>
        <taxon>Bacteria</taxon>
        <taxon>Bacillati</taxon>
        <taxon>Bacillota</taxon>
        <taxon>Bacilli</taxon>
        <taxon>Bacillales</taxon>
        <taxon>Bacillaceae</taxon>
        <taxon>Bacillus</taxon>
    </lineage>
</organism>
<dbReference type="EMBL" id="AP021906">
    <property type="protein sequence ID" value="BBP86808.1"/>
    <property type="molecule type" value="Genomic_DNA"/>
</dbReference>
<dbReference type="AlphaFoldDB" id="A0A5S9M295"/>
<evidence type="ECO:0000256" key="1">
    <source>
        <dbReference type="SAM" id="MobiDB-lite"/>
    </source>
</evidence>